<sequence>MRRFRGKYASARIMEIMMQARSHAMGKPGFTGPHALPNRHEKHGQRQLSDTCLGQRAAGDVSEQQGRRGNGVSLLPQPYQTGCYPG</sequence>
<feature type="region of interest" description="Disordered" evidence="1">
    <location>
        <begin position="24"/>
        <end position="86"/>
    </location>
</feature>
<name>A0A2N3KZK2_9PROT</name>
<proteinExistence type="predicted"/>
<dbReference type="Proteomes" id="UP000233597">
    <property type="component" value="Unassembled WGS sequence"/>
</dbReference>
<evidence type="ECO:0000313" key="3">
    <source>
        <dbReference type="Proteomes" id="UP000233597"/>
    </source>
</evidence>
<evidence type="ECO:0000313" key="2">
    <source>
        <dbReference type="EMBL" id="PKR56002.1"/>
    </source>
</evidence>
<accession>A0A2N3KZK2</accession>
<comment type="caution">
    <text evidence="2">The sequence shown here is derived from an EMBL/GenBank/DDBJ whole genome shotgun (WGS) entry which is preliminary data.</text>
</comment>
<reference evidence="2 3" key="1">
    <citation type="submission" date="2017-09" db="EMBL/GenBank/DDBJ databases">
        <title>Biodiversity and function of Thalassospira species in the particle-attached aromatic-hydrocarbon-degrading consortia from the surface seawater of the South China Sea.</title>
        <authorList>
            <person name="Dong C."/>
            <person name="Liu R."/>
            <person name="Shao Z."/>
        </authorList>
    </citation>
    <scope>NUCLEOTIDE SEQUENCE [LARGE SCALE GENOMIC DNA]</scope>
    <source>
        <strain evidence="2 3">CSC1P2</strain>
    </source>
</reference>
<protein>
    <submittedName>
        <fullName evidence="2">Uncharacterized protein</fullName>
    </submittedName>
</protein>
<dbReference type="EMBL" id="NWTK01000001">
    <property type="protein sequence ID" value="PKR56002.1"/>
    <property type="molecule type" value="Genomic_DNA"/>
</dbReference>
<dbReference type="AlphaFoldDB" id="A0A2N3KZK2"/>
<evidence type="ECO:0000256" key="1">
    <source>
        <dbReference type="SAM" id="MobiDB-lite"/>
    </source>
</evidence>
<gene>
    <name evidence="2" type="ORF">COO20_01970</name>
</gene>
<organism evidence="2 3">
    <name type="scientific">Thalassospira marina</name>
    <dbReference type="NCBI Taxonomy" id="2048283"/>
    <lineage>
        <taxon>Bacteria</taxon>
        <taxon>Pseudomonadati</taxon>
        <taxon>Pseudomonadota</taxon>
        <taxon>Alphaproteobacteria</taxon>
        <taxon>Rhodospirillales</taxon>
        <taxon>Thalassospiraceae</taxon>
        <taxon>Thalassospira</taxon>
    </lineage>
</organism>